<feature type="domain" description="Ig-like" evidence="1">
    <location>
        <begin position="1838"/>
        <end position="1938"/>
    </location>
</feature>
<proteinExistence type="predicted"/>
<dbReference type="SMART" id="SM00409">
    <property type="entry name" value="IG"/>
    <property type="match status" value="6"/>
</dbReference>
<dbReference type="Proteomes" id="UP000774935">
    <property type="component" value="Unassembled WGS sequence"/>
</dbReference>
<dbReference type="InterPro" id="IPR013098">
    <property type="entry name" value="Ig_I-set"/>
</dbReference>
<dbReference type="SUPFAM" id="SSF48726">
    <property type="entry name" value="Immunoglobulin"/>
    <property type="match status" value="3"/>
</dbReference>
<feature type="domain" description="Ig-like" evidence="1">
    <location>
        <begin position="1026"/>
        <end position="1111"/>
    </location>
</feature>
<dbReference type="InterPro" id="IPR013783">
    <property type="entry name" value="Ig-like_fold"/>
</dbReference>
<reference evidence="3 4" key="1">
    <citation type="submission" date="2021-07" db="EMBL/GenBank/DDBJ databases">
        <authorList>
            <person name="Kim M.K."/>
        </authorList>
    </citation>
    <scope>NUCLEOTIDE SEQUENCE [LARGE SCALE GENOMIC DNA]</scope>
    <source>
        <strain evidence="3 4">HLY7-15</strain>
    </source>
</reference>
<dbReference type="InterPro" id="IPR007110">
    <property type="entry name" value="Ig-like_dom"/>
</dbReference>
<dbReference type="InterPro" id="IPR045829">
    <property type="entry name" value="PKD_6"/>
</dbReference>
<dbReference type="InterPro" id="IPR036179">
    <property type="entry name" value="Ig-like_dom_sf"/>
</dbReference>
<name>A0ABS6X711_9BACT</name>
<dbReference type="Gene3D" id="2.60.40.10">
    <property type="entry name" value="Immunoglobulins"/>
    <property type="match status" value="7"/>
</dbReference>
<dbReference type="SUPFAM" id="SSF49299">
    <property type="entry name" value="PKD domain"/>
    <property type="match status" value="1"/>
</dbReference>
<organism evidence="3 4">
    <name type="scientific">Pontibacter populi</name>
    <dbReference type="NCBI Taxonomy" id="890055"/>
    <lineage>
        <taxon>Bacteria</taxon>
        <taxon>Pseudomonadati</taxon>
        <taxon>Bacteroidota</taxon>
        <taxon>Cytophagia</taxon>
        <taxon>Cytophagales</taxon>
        <taxon>Hymenobacteraceae</taxon>
        <taxon>Pontibacter</taxon>
    </lineage>
</organism>
<feature type="domain" description="GOLD" evidence="2">
    <location>
        <begin position="2216"/>
        <end position="2356"/>
    </location>
</feature>
<keyword evidence="4" id="KW-1185">Reference proteome</keyword>
<dbReference type="InterPro" id="IPR026444">
    <property type="entry name" value="Secre_tail"/>
</dbReference>
<dbReference type="Pfam" id="PF19406">
    <property type="entry name" value="PKD_5"/>
    <property type="match status" value="1"/>
</dbReference>
<dbReference type="Pfam" id="PF19081">
    <property type="entry name" value="Ig_7"/>
    <property type="match status" value="1"/>
</dbReference>
<dbReference type="Pfam" id="PF07679">
    <property type="entry name" value="I-set"/>
    <property type="match status" value="1"/>
</dbReference>
<dbReference type="InterPro" id="IPR045828">
    <property type="entry name" value="PKD_Bacteroidetes"/>
</dbReference>
<evidence type="ECO:0000313" key="4">
    <source>
        <dbReference type="Proteomes" id="UP000774935"/>
    </source>
</evidence>
<dbReference type="InterPro" id="IPR009038">
    <property type="entry name" value="GOLD_dom"/>
</dbReference>
<sequence length="2419" mass="250009">MTHGLARRLAFITQPSNVETGATITPAPRVAIQDQFGNTVAGASNAVTLAIGNNPSSGTLATGTSATANGVVTFSGYSIDRAGTGYTLTASGSGLTSVTSSAFNVNSKVPTLATLPATCITQGAGDLTLTVSGTNFERNSIVRVDGFSRTTTYISSTQLQVLILAADLALSGNRIITVLNPAPPANNISNPQTLVVNPAMRAATIIGEREVCAGKDVLYEAPSGFTNYTWSVTQGAGVLEPTNNPAIVRFEPTVPVSGKVTISVTATNACNSTSTASFDVTVLPTPIAVIAYDSPAICAGTSQILSVASAPAGDTYTYQWFKGTTVGGATSPIGTNSPSLSVTEAGVYTVTVTGLNKCPRTSDPVEITVDPLPVATITTSGPTTFCEGGQVTLTAEGGDTFLWSNGSTNKSITVDASGTYTVQVTDGNSCTSEPSAPVTVTENPLPVATITPSGPTTFCQGGSVTLKASAGDSWLWSNGATTQSITVSAGGSFTVIVTDANGCTSAASAPVNVVVNPLPVATITAGGPTTFCQGGSVTLTASAGSSWLWSNGATSQSITVDASGTFTVQVTDGNSCISASSEPVTVTVNPLPTVSITPTGPLQFCEGNSVVLVPTALPTGDTFTYAWFNAADNSEVETTKDYVATTSGDYYLVVTNQNGCKQTSQTLTVIVAELPTEANITLEGASTFCQGGSLKLSANKSPDTDNPYTYKWFKNDVEIPNETSETYIANESGDYQVEVTNLVEDCSKLSAKVKVTVLPQPVATVTSSSEQKCLGAGNTTVFTVTGDFSGGTAQWLTSNPVFVISNPVYDASTGKATATITASGTGTSTITLRTTNNAASCSTANSAVTLTVNPLPSATITAGGPTTFCQDGSVVLSAPQGAGYTYQWFRDGAAITTAGTGQQYTAVQSGGYTVEVTNSATGCVVTTPTATNVTVNPQPTAAITGTDQAKCIGAGNSTSFTVSGTFSGGTAQWISSNTSFQIQNPVYNTTTGQATATIVATGTGAATITLRTTNSVSACNTAESTTTLTVDPLPSTTITAGGPTTFCQGGFVVLSAPQGDYSYQWFRNGTAITTDGTAKDYTASAAGNYTVRVTNNTTTCVATTATATTVTVNPQPVVSAASASPAAKCVGTGNVTVFDLTGSVANGTPQWTVVGTTGGATVSNVSSPNTTGTQVTVAGVGTVTMRLSSSSSVASCATASRDVTLTVHPMPIANAGPDQSVCQAASGVTFINRQGSGSGVGNGTSLDVKWTLKSKDSTIGTVGIGYDWLYAERVDITGFGNVTLTMTVTTNGCSTSDDVVYTVKPTPVITPIASKTYCNGATGEAITFASSVAGSTISWTSSANVGFGTNGTGNIPTYTATNTGSNPVTTTVTVNATANGCSATQQSFTITVNPTPKLSSTLTPAAVCSRSAFNYSATSATANTTFSWSRAAVSGISNPAVSNVAGNVINETLINTTTSAVNVVYAVQMTANGCTNTQNVTVSVNPNPVVSFTGTLASTSEFYTGQGAITLAASPAGGTFSGLGVSGTTFNPCTAGVGTHTITYTRVQGSCTSTVSKTVTVKESKYTVVVVADPFPVCRGQNTDYTAYVYRDIDRVVYPYMTNAAGQPLNAQGQVVADNEEPAPNPEYIANYVPANTPAIIKQYAYRYFEAKVIMGSGALVNGADGMDKGANSFTYGWTRSDSRGGTIGNDARTKGFAGLSATDWVGVWVTPKNANTICGSGIGALSSRIYFSEPQGYSMTLSSVPAWCFNPNDQSNVTLTATLGNFVGGWETANVTVRWYLKRSGVADILLATTNGVSGTTISITKPRSTFQNGDQVYVEFTSDIDTVTNPKCGSDPETSQAITIRIDQNVAITANLAATPAQCEAGSVTLSVTATGSNLQYAWYKEGSATPLTNTGRITNATTNAITISNLALSDAGKYYVTVSNSSTSVCSSTVTSNTTELIVNPLTRLASQPQGLTVCPGSPASFSVTATGTNLTYQWFKGATAIPGASAATYTIPSVVATDAGNYTVRVTGTCGVLTSSVATLIVNEPVVASPNLVETTQCEGSTVQMSVIATGTGLSYEWFKNNQSIGNNSNSLTINNALAANHNGVYHVIVKGTCNTTGVKVDMGTLTLEPRAVAVGEIFATHKTDPPRPITPTDPVKIGETAVFTVDNDFADNGENVEYLWYVRPAGADESAWALAQRSTSNVYERVAQNDDPYEVKVVINILGTTAKECYFANTIVALYQGTITPLPVELMYFKATRRENNAVLTWATAMEKNNEGFEVQVSQDGVNYRQLQFVPTKNGNTSIKQTYEFVDKENGKFGTRYYRLRQLDSDGQYAYYGPQMVIFGDVVNSVFVYPNPFERDVKLDVDSEKDATMEVTLTDLMGKKLMTKSINVAKGRSSAVLDLGEGLPAGIYIVTTRLNGITTNFKLMKK</sequence>
<dbReference type="EMBL" id="JAHWXQ010000001">
    <property type="protein sequence ID" value="MBW3363793.1"/>
    <property type="molecule type" value="Genomic_DNA"/>
</dbReference>
<dbReference type="SUPFAM" id="SSF81296">
    <property type="entry name" value="E set domains"/>
    <property type="match status" value="1"/>
</dbReference>
<evidence type="ECO:0000259" key="1">
    <source>
        <dbReference type="PROSITE" id="PS50835"/>
    </source>
</evidence>
<comment type="caution">
    <text evidence="3">The sequence shown here is derived from an EMBL/GenBank/DDBJ whole genome shotgun (WGS) entry which is preliminary data.</text>
</comment>
<evidence type="ECO:0000313" key="3">
    <source>
        <dbReference type="EMBL" id="MBW3363793.1"/>
    </source>
</evidence>
<feature type="domain" description="Ig-like" evidence="1">
    <location>
        <begin position="1948"/>
        <end position="2027"/>
    </location>
</feature>
<dbReference type="NCBIfam" id="TIGR04183">
    <property type="entry name" value="Por_Secre_tail"/>
    <property type="match status" value="1"/>
</dbReference>
<accession>A0ABS6X711</accession>
<feature type="domain" description="Ig-like" evidence="1">
    <location>
        <begin position="2038"/>
        <end position="2115"/>
    </location>
</feature>
<protein>
    <submittedName>
        <fullName evidence="3">T9SS type A sorting domain-containing protein</fullName>
    </submittedName>
</protein>
<dbReference type="PROSITE" id="PS50835">
    <property type="entry name" value="IG_LIKE"/>
    <property type="match status" value="4"/>
</dbReference>
<dbReference type="InterPro" id="IPR003599">
    <property type="entry name" value="Ig_sub"/>
</dbReference>
<dbReference type="InterPro" id="IPR044023">
    <property type="entry name" value="Ig_7"/>
</dbReference>
<gene>
    <name evidence="3" type="ORF">KYK27_01975</name>
</gene>
<evidence type="ECO:0000259" key="2">
    <source>
        <dbReference type="PROSITE" id="PS50866"/>
    </source>
</evidence>
<dbReference type="InterPro" id="IPR014756">
    <property type="entry name" value="Ig_E-set"/>
</dbReference>
<dbReference type="SMART" id="SM00089">
    <property type="entry name" value="PKD"/>
    <property type="match status" value="6"/>
</dbReference>
<dbReference type="InterPro" id="IPR035986">
    <property type="entry name" value="PKD_dom_sf"/>
</dbReference>
<dbReference type="RefSeq" id="WP_199108382.1">
    <property type="nucleotide sequence ID" value="NZ_JAHWXQ010000001.1"/>
</dbReference>
<dbReference type="PROSITE" id="PS50866">
    <property type="entry name" value="GOLD"/>
    <property type="match status" value="1"/>
</dbReference>
<dbReference type="Pfam" id="PF19408">
    <property type="entry name" value="PKD_6"/>
    <property type="match status" value="1"/>
</dbReference>
<dbReference type="InterPro" id="IPR022409">
    <property type="entry name" value="PKD/Chitinase_dom"/>
</dbReference>